<keyword evidence="5" id="KW-0406">Ion transport</keyword>
<evidence type="ECO:0000256" key="5">
    <source>
        <dbReference type="ARBA" id="ARBA00023065"/>
    </source>
</evidence>
<reference evidence="9 10" key="1">
    <citation type="submission" date="2020-08" db="EMBL/GenBank/DDBJ databases">
        <title>Genomic Encyclopedia of Type Strains, Phase III (KMG-III): the genomes of soil and plant-associated and newly described type strains.</title>
        <authorList>
            <person name="Whitman W."/>
        </authorList>
    </citation>
    <scope>NUCLEOTIDE SEQUENCE [LARGE SCALE GENOMIC DNA]</scope>
    <source>
        <strain evidence="9 10">CECT 3303</strain>
    </source>
</reference>
<sequence length="487" mass="50043">MVTKELDAVEGLTGRARNGRLRLAVAVLLGATALSVAYVLSMGGDGRGTGSQQAASRVLGQWEPATHFLLAVILVVASTHTVGALVGRLGQPPVVGDILAGILLGPTLLGAVSPGAWAWVFPEEILGALDMTAQLGLVAFMFLLGCELRTDRLRGAGPLAAAVGSSNLAVPFLCAIPLAIPLFRDHAGPAASPSTFVLFMGLAISITALPVLARILRDKGLAGTATGTLALTSAVIGDVVAWAVLAFVLASSGAAGGAEAVMTLVLAAGFVLVMALLVRPLLAALVRRCEEDRSGEGTLLPVVLLGSIASAVVTQLIGVHAIFGAFLFGIMMPRRSAVVERLTGRIEGITLTVLLPLFFAHIGIHTSISALGASAAEWLVFAAVLAVAVGSKLLGVTVVGRIAGLPPERALSLGVLMNCRGLTELVIANIGFQLGIIDAYLFTVLVLVALITTALTVPLLNGVSWWARRSGWRSRPAESRSREGAGT</sequence>
<dbReference type="GO" id="GO:1902600">
    <property type="term" value="P:proton transmembrane transport"/>
    <property type="evidence" value="ECO:0007669"/>
    <property type="project" value="InterPro"/>
</dbReference>
<organism evidence="9 10">
    <name type="scientific">Planomonospora venezuelensis</name>
    <dbReference type="NCBI Taxonomy" id="1999"/>
    <lineage>
        <taxon>Bacteria</taxon>
        <taxon>Bacillati</taxon>
        <taxon>Actinomycetota</taxon>
        <taxon>Actinomycetes</taxon>
        <taxon>Streptosporangiales</taxon>
        <taxon>Streptosporangiaceae</taxon>
        <taxon>Planomonospora</taxon>
    </lineage>
</organism>
<feature type="transmembrane region" description="Helical" evidence="7">
    <location>
        <begin position="348"/>
        <end position="371"/>
    </location>
</feature>
<dbReference type="GO" id="GO:0016020">
    <property type="term" value="C:membrane"/>
    <property type="evidence" value="ECO:0007669"/>
    <property type="project" value="UniProtKB-SubCell"/>
</dbReference>
<evidence type="ECO:0000256" key="4">
    <source>
        <dbReference type="ARBA" id="ARBA00022989"/>
    </source>
</evidence>
<feature type="transmembrane region" description="Helical" evidence="7">
    <location>
        <begin position="21"/>
        <end position="40"/>
    </location>
</feature>
<feature type="transmembrane region" description="Helical" evidence="7">
    <location>
        <begin position="98"/>
        <end position="119"/>
    </location>
</feature>
<feature type="transmembrane region" description="Helical" evidence="7">
    <location>
        <begin position="228"/>
        <end position="249"/>
    </location>
</feature>
<evidence type="ECO:0000259" key="8">
    <source>
        <dbReference type="Pfam" id="PF00999"/>
    </source>
</evidence>
<accession>A0A841CVL4</accession>
<name>A0A841CVL4_PLAVE</name>
<keyword evidence="10" id="KW-1185">Reference proteome</keyword>
<feature type="transmembrane region" description="Helical" evidence="7">
    <location>
        <begin position="125"/>
        <end position="146"/>
    </location>
</feature>
<evidence type="ECO:0000256" key="7">
    <source>
        <dbReference type="SAM" id="Phobius"/>
    </source>
</evidence>
<dbReference type="InterPro" id="IPR006153">
    <property type="entry name" value="Cation/H_exchanger_TM"/>
</dbReference>
<feature type="transmembrane region" description="Helical" evidence="7">
    <location>
        <begin position="298"/>
        <end position="328"/>
    </location>
</feature>
<proteinExistence type="predicted"/>
<evidence type="ECO:0000313" key="9">
    <source>
        <dbReference type="EMBL" id="MBB5962432.1"/>
    </source>
</evidence>
<feature type="transmembrane region" description="Helical" evidence="7">
    <location>
        <begin position="261"/>
        <end position="286"/>
    </location>
</feature>
<keyword evidence="2" id="KW-0813">Transport</keyword>
<evidence type="ECO:0000256" key="1">
    <source>
        <dbReference type="ARBA" id="ARBA00004141"/>
    </source>
</evidence>
<evidence type="ECO:0000256" key="6">
    <source>
        <dbReference type="ARBA" id="ARBA00023136"/>
    </source>
</evidence>
<dbReference type="EMBL" id="JACHJJ010000004">
    <property type="protein sequence ID" value="MBB5962432.1"/>
    <property type="molecule type" value="Genomic_DNA"/>
</dbReference>
<dbReference type="Pfam" id="PF00999">
    <property type="entry name" value="Na_H_Exchanger"/>
    <property type="match status" value="1"/>
</dbReference>
<feature type="domain" description="Cation/H+ exchanger transmembrane" evidence="8">
    <location>
        <begin position="77"/>
        <end position="458"/>
    </location>
</feature>
<dbReference type="GO" id="GO:0015297">
    <property type="term" value="F:antiporter activity"/>
    <property type="evidence" value="ECO:0007669"/>
    <property type="project" value="InterPro"/>
</dbReference>
<dbReference type="AlphaFoldDB" id="A0A841CVL4"/>
<keyword evidence="4 7" id="KW-1133">Transmembrane helix</keyword>
<feature type="transmembrane region" description="Helical" evidence="7">
    <location>
        <begin position="65"/>
        <end position="86"/>
    </location>
</feature>
<dbReference type="Gene3D" id="1.20.1530.20">
    <property type="match status" value="1"/>
</dbReference>
<comment type="caution">
    <text evidence="9">The sequence shown here is derived from an EMBL/GenBank/DDBJ whole genome shotgun (WGS) entry which is preliminary data.</text>
</comment>
<protein>
    <submittedName>
        <fullName evidence="9">Kef-type K+ transport system membrane component KefB</fullName>
    </submittedName>
</protein>
<evidence type="ECO:0000313" key="10">
    <source>
        <dbReference type="Proteomes" id="UP000562352"/>
    </source>
</evidence>
<feature type="transmembrane region" description="Helical" evidence="7">
    <location>
        <begin position="158"/>
        <end position="183"/>
    </location>
</feature>
<dbReference type="PANTHER" id="PTHR32468">
    <property type="entry name" value="CATION/H + ANTIPORTER"/>
    <property type="match status" value="1"/>
</dbReference>
<evidence type="ECO:0000256" key="2">
    <source>
        <dbReference type="ARBA" id="ARBA00022448"/>
    </source>
</evidence>
<feature type="transmembrane region" description="Helical" evidence="7">
    <location>
        <begin position="378"/>
        <end position="403"/>
    </location>
</feature>
<dbReference type="RefSeq" id="WP_184939894.1">
    <property type="nucleotide sequence ID" value="NZ_BAAAWZ010000001.1"/>
</dbReference>
<dbReference type="PANTHER" id="PTHR32468:SF0">
    <property type="entry name" value="K(+)_H(+) ANTIPORTER 1"/>
    <property type="match status" value="1"/>
</dbReference>
<dbReference type="InterPro" id="IPR038770">
    <property type="entry name" value="Na+/solute_symporter_sf"/>
</dbReference>
<dbReference type="InterPro" id="IPR050794">
    <property type="entry name" value="CPA2_transporter"/>
</dbReference>
<keyword evidence="3 7" id="KW-0812">Transmembrane</keyword>
<evidence type="ECO:0000256" key="3">
    <source>
        <dbReference type="ARBA" id="ARBA00022692"/>
    </source>
</evidence>
<keyword evidence="6 7" id="KW-0472">Membrane</keyword>
<comment type="subcellular location">
    <subcellularLocation>
        <location evidence="1">Membrane</location>
        <topology evidence="1">Multi-pass membrane protein</topology>
    </subcellularLocation>
</comment>
<feature type="transmembrane region" description="Helical" evidence="7">
    <location>
        <begin position="195"/>
        <end position="216"/>
    </location>
</feature>
<gene>
    <name evidence="9" type="ORF">FHS22_001693</name>
</gene>
<feature type="transmembrane region" description="Helical" evidence="7">
    <location>
        <begin position="439"/>
        <end position="467"/>
    </location>
</feature>
<dbReference type="Proteomes" id="UP000562352">
    <property type="component" value="Unassembled WGS sequence"/>
</dbReference>